<gene>
    <name evidence="1" type="ORF">AVEN_172860_1</name>
</gene>
<dbReference type="EMBL" id="BGPR01034902">
    <property type="protein sequence ID" value="GBO09467.1"/>
    <property type="molecule type" value="Genomic_DNA"/>
</dbReference>
<keyword evidence="2" id="KW-1185">Reference proteome</keyword>
<proteinExistence type="predicted"/>
<sequence length="107" mass="12309">MEFSRIFKRIPFPNRDIEKRVAFSGIIYLWPRSPNFWPSRQVPGSRKGRCLSLHTYPCKTPSPTIRLSRPESDITSLQQYCMFLDSEILRAFADAPGGVDCTKIGEK</sequence>
<comment type="caution">
    <text evidence="1">The sequence shown here is derived from an EMBL/GenBank/DDBJ whole genome shotgun (WGS) entry which is preliminary data.</text>
</comment>
<name>A0A4Y2UD46_ARAVE</name>
<accession>A0A4Y2UD46</accession>
<dbReference type="Proteomes" id="UP000499080">
    <property type="component" value="Unassembled WGS sequence"/>
</dbReference>
<organism evidence="1 2">
    <name type="scientific">Araneus ventricosus</name>
    <name type="common">Orbweaver spider</name>
    <name type="synonym">Epeira ventricosa</name>
    <dbReference type="NCBI Taxonomy" id="182803"/>
    <lineage>
        <taxon>Eukaryota</taxon>
        <taxon>Metazoa</taxon>
        <taxon>Ecdysozoa</taxon>
        <taxon>Arthropoda</taxon>
        <taxon>Chelicerata</taxon>
        <taxon>Arachnida</taxon>
        <taxon>Araneae</taxon>
        <taxon>Araneomorphae</taxon>
        <taxon>Entelegynae</taxon>
        <taxon>Araneoidea</taxon>
        <taxon>Araneidae</taxon>
        <taxon>Araneus</taxon>
    </lineage>
</organism>
<reference evidence="1 2" key="1">
    <citation type="journal article" date="2019" name="Sci. Rep.">
        <title>Orb-weaving spider Araneus ventricosus genome elucidates the spidroin gene catalogue.</title>
        <authorList>
            <person name="Kono N."/>
            <person name="Nakamura H."/>
            <person name="Ohtoshi R."/>
            <person name="Moran D.A.P."/>
            <person name="Shinohara A."/>
            <person name="Yoshida Y."/>
            <person name="Fujiwara M."/>
            <person name="Mori M."/>
            <person name="Tomita M."/>
            <person name="Arakawa K."/>
        </authorList>
    </citation>
    <scope>NUCLEOTIDE SEQUENCE [LARGE SCALE GENOMIC DNA]</scope>
</reference>
<evidence type="ECO:0000313" key="1">
    <source>
        <dbReference type="EMBL" id="GBO09467.1"/>
    </source>
</evidence>
<evidence type="ECO:0000313" key="2">
    <source>
        <dbReference type="Proteomes" id="UP000499080"/>
    </source>
</evidence>
<dbReference type="AlphaFoldDB" id="A0A4Y2UD46"/>
<protein>
    <submittedName>
        <fullName evidence="1">Uncharacterized protein</fullName>
    </submittedName>
</protein>